<dbReference type="Proteomes" id="UP000633219">
    <property type="component" value="Unassembled WGS sequence"/>
</dbReference>
<gene>
    <name evidence="6" type="ORF">JJB09_14830</name>
</gene>
<reference evidence="6" key="1">
    <citation type="submission" date="2021-01" db="EMBL/GenBank/DDBJ databases">
        <title>Rhizobium sp. strain KVB221 16S ribosomal RNA gene Genome sequencing and assembly.</title>
        <authorList>
            <person name="Kang M."/>
        </authorList>
    </citation>
    <scope>NUCLEOTIDE SEQUENCE</scope>
    <source>
        <strain evidence="6">KVB221</strain>
    </source>
</reference>
<evidence type="ECO:0000313" key="7">
    <source>
        <dbReference type="Proteomes" id="UP000633219"/>
    </source>
</evidence>
<dbReference type="AlphaFoldDB" id="A0A937CLL0"/>
<evidence type="ECO:0000256" key="4">
    <source>
        <dbReference type="ARBA" id="ARBA00022729"/>
    </source>
</evidence>
<name>A0A937CLL0_9HYPH</name>
<dbReference type="PANTHER" id="PTHR43649:SF34">
    <property type="entry name" value="ABC TRANSPORTER PERIPLASMIC-BINDING PROTEIN YCJN-RELATED"/>
    <property type="match status" value="1"/>
</dbReference>
<dbReference type="Gene3D" id="3.40.190.10">
    <property type="entry name" value="Periplasmic binding protein-like II"/>
    <property type="match status" value="2"/>
</dbReference>
<protein>
    <submittedName>
        <fullName evidence="6">Extracellular solute-binding protein</fullName>
    </submittedName>
</protein>
<evidence type="ECO:0000256" key="5">
    <source>
        <dbReference type="ARBA" id="ARBA00022764"/>
    </source>
</evidence>
<evidence type="ECO:0000256" key="3">
    <source>
        <dbReference type="ARBA" id="ARBA00022448"/>
    </source>
</evidence>
<evidence type="ECO:0000256" key="2">
    <source>
        <dbReference type="ARBA" id="ARBA00008520"/>
    </source>
</evidence>
<dbReference type="GO" id="GO:0042597">
    <property type="term" value="C:periplasmic space"/>
    <property type="evidence" value="ECO:0007669"/>
    <property type="project" value="UniProtKB-SubCell"/>
</dbReference>
<accession>A0A937CLL0</accession>
<keyword evidence="4" id="KW-0732">Signal</keyword>
<dbReference type="RefSeq" id="WP_201659519.1">
    <property type="nucleotide sequence ID" value="NZ_JAEQNC010000007.1"/>
</dbReference>
<dbReference type="EMBL" id="JAEQNC010000007">
    <property type="protein sequence ID" value="MBL0373310.1"/>
    <property type="molecule type" value="Genomic_DNA"/>
</dbReference>
<evidence type="ECO:0000256" key="1">
    <source>
        <dbReference type="ARBA" id="ARBA00004418"/>
    </source>
</evidence>
<evidence type="ECO:0000313" key="6">
    <source>
        <dbReference type="EMBL" id="MBL0373310.1"/>
    </source>
</evidence>
<dbReference type="Pfam" id="PF01547">
    <property type="entry name" value="SBP_bac_1"/>
    <property type="match status" value="1"/>
</dbReference>
<comment type="subcellular location">
    <subcellularLocation>
        <location evidence="1">Periplasm</location>
    </subcellularLocation>
</comment>
<comment type="similarity">
    <text evidence="2">Belongs to the bacterial solute-binding protein 1 family.</text>
</comment>
<dbReference type="InterPro" id="IPR006059">
    <property type="entry name" value="SBP"/>
</dbReference>
<dbReference type="PANTHER" id="PTHR43649">
    <property type="entry name" value="ARABINOSE-BINDING PROTEIN-RELATED"/>
    <property type="match status" value="1"/>
</dbReference>
<keyword evidence="5" id="KW-0574">Periplasm</keyword>
<sequence>MTQKVLKIALRSFDGFERSISRQFEAWRIASGHDVRLEWQRFEVDDLPTELFERQGLKSGKWDIGFICTDWLDAAVSGHHLLDLSSMMGANPVSSYPEGWSPALLEAQTSGEQVFGLPYHVGPQCLIYRRDLMEDPGLQAAYRQTYGRPLEIPADWNTFKEVASFLSEPSAGRYGTIVSAYPDGHNTVYDFCALLWARGGELFDGSGKPALSSDAARDAVEFYRSMLREPGLVHPEFASTTSVTAGNVFARGEAAMMINWFSCAAFAQLFGTEGVRGNIGVAPLPGATPERPTSLLVYWVLGIGAGSSEPELAYEFLRHAASAELDRITALEGGIGARRSTWSDSQVLAEIPFYGAMEAIYRTARMPPSGPGFAALGPIINTLMNRAAGTDIPTADLVEEARQAALEAGIVQQ</sequence>
<comment type="caution">
    <text evidence="6">The sequence shown here is derived from an EMBL/GenBank/DDBJ whole genome shotgun (WGS) entry which is preliminary data.</text>
</comment>
<organism evidence="6 7">
    <name type="scientific">Rhizobium setariae</name>
    <dbReference type="NCBI Taxonomy" id="2801340"/>
    <lineage>
        <taxon>Bacteria</taxon>
        <taxon>Pseudomonadati</taxon>
        <taxon>Pseudomonadota</taxon>
        <taxon>Alphaproteobacteria</taxon>
        <taxon>Hyphomicrobiales</taxon>
        <taxon>Rhizobiaceae</taxon>
        <taxon>Rhizobium/Agrobacterium group</taxon>
        <taxon>Rhizobium</taxon>
    </lineage>
</organism>
<keyword evidence="7" id="KW-1185">Reference proteome</keyword>
<proteinExistence type="inferred from homology"/>
<keyword evidence="3" id="KW-0813">Transport</keyword>
<dbReference type="SUPFAM" id="SSF53850">
    <property type="entry name" value="Periplasmic binding protein-like II"/>
    <property type="match status" value="1"/>
</dbReference>
<dbReference type="InterPro" id="IPR050490">
    <property type="entry name" value="Bact_solute-bd_prot1"/>
</dbReference>